<protein>
    <submittedName>
        <fullName evidence="11">Plastid division protein PDV2-like</fullName>
    </submittedName>
</protein>
<evidence type="ECO:0000256" key="6">
    <source>
        <dbReference type="ARBA" id="ARBA00023004"/>
    </source>
</evidence>
<keyword evidence="5" id="KW-0560">Oxidoreductase</keyword>
<dbReference type="SUPFAM" id="SSF46458">
    <property type="entry name" value="Globin-like"/>
    <property type="match status" value="1"/>
</dbReference>
<evidence type="ECO:0000313" key="11">
    <source>
        <dbReference type="EMBL" id="KAL1554218.1"/>
    </source>
</evidence>
<dbReference type="PROSITE" id="PS00208">
    <property type="entry name" value="PLANT_GLOBIN"/>
    <property type="match status" value="1"/>
</dbReference>
<dbReference type="InterPro" id="IPR012292">
    <property type="entry name" value="Globin/Proto"/>
</dbReference>
<name>A0ABD1HCP9_SALDI</name>
<evidence type="ECO:0000256" key="7">
    <source>
        <dbReference type="ARBA" id="ARBA00048118"/>
    </source>
</evidence>
<evidence type="ECO:0000313" key="12">
    <source>
        <dbReference type="Proteomes" id="UP001567538"/>
    </source>
</evidence>
<feature type="compositionally biased region" description="Polar residues" evidence="9">
    <location>
        <begin position="31"/>
        <end position="45"/>
    </location>
</feature>
<accession>A0ABD1HCP9</accession>
<evidence type="ECO:0000256" key="3">
    <source>
        <dbReference type="ARBA" id="ARBA00022617"/>
    </source>
</evidence>
<evidence type="ECO:0000256" key="5">
    <source>
        <dbReference type="ARBA" id="ARBA00023002"/>
    </source>
</evidence>
<dbReference type="InterPro" id="IPR000971">
    <property type="entry name" value="Globin"/>
</dbReference>
<dbReference type="EMBL" id="JBEAFC010000006">
    <property type="protein sequence ID" value="KAL1554218.1"/>
    <property type="molecule type" value="Genomic_DNA"/>
</dbReference>
<dbReference type="CDD" id="cd14784">
    <property type="entry name" value="class1_nsHb-like"/>
    <property type="match status" value="1"/>
</dbReference>
<evidence type="ECO:0000256" key="2">
    <source>
        <dbReference type="ARBA" id="ARBA00007609"/>
    </source>
</evidence>
<dbReference type="GO" id="GO:0046872">
    <property type="term" value="F:metal ion binding"/>
    <property type="evidence" value="ECO:0007669"/>
    <property type="project" value="UniProtKB-KW"/>
</dbReference>
<reference evidence="11 12" key="1">
    <citation type="submission" date="2024-06" db="EMBL/GenBank/DDBJ databases">
        <title>A chromosome level genome sequence of Diviner's sage (Salvia divinorum).</title>
        <authorList>
            <person name="Ford S.A."/>
            <person name="Ro D.-K."/>
            <person name="Ness R.W."/>
            <person name="Phillips M.A."/>
        </authorList>
    </citation>
    <scope>NUCLEOTIDE SEQUENCE [LARGE SCALE GENOMIC DNA]</scope>
    <source>
        <strain evidence="11">SAF-2024a</strain>
        <tissue evidence="11">Leaf</tissue>
    </source>
</reference>
<evidence type="ECO:0000256" key="9">
    <source>
        <dbReference type="SAM" id="MobiDB-lite"/>
    </source>
</evidence>
<proteinExistence type="inferred from homology"/>
<dbReference type="InterPro" id="IPR019824">
    <property type="entry name" value="Leghaemoglobin_Fe_BS"/>
</dbReference>
<dbReference type="InterPro" id="IPR009050">
    <property type="entry name" value="Globin-like_sf"/>
</dbReference>
<dbReference type="PANTHER" id="PTHR22924">
    <property type="entry name" value="LEGHEMOGLOBIN-RELATED"/>
    <property type="match status" value="1"/>
</dbReference>
<gene>
    <name evidence="11" type="ORF">AAHA92_14802</name>
</gene>
<evidence type="ECO:0000256" key="8">
    <source>
        <dbReference type="RuleBase" id="RU000625"/>
    </source>
</evidence>
<evidence type="ECO:0000256" key="1">
    <source>
        <dbReference type="ARBA" id="ARBA00001970"/>
    </source>
</evidence>
<feature type="region of interest" description="Disordered" evidence="9">
    <location>
        <begin position="31"/>
        <end position="56"/>
    </location>
</feature>
<dbReference type="GO" id="GO:0016491">
    <property type="term" value="F:oxidoreductase activity"/>
    <property type="evidence" value="ECO:0007669"/>
    <property type="project" value="UniProtKB-KW"/>
</dbReference>
<dbReference type="PRINTS" id="PR00188">
    <property type="entry name" value="PLANTGLOBIN"/>
</dbReference>
<sequence length="449" mass="49838">MDEDRIVLVLAKTSDLRSKIISCIQNTASNIDTESGESVSKQSEANPDAENKENDVEEEAESLLNIKDALESLEAQLSSLQALQQQQWYDKEAALAEIGYCQQKLLKELKEYKGKDLEVIHEAVAFASETEDNNDLLLPPYPSRPSQSVMSKNRYLSTFSSSRRSPQNGFRSGGAKYLHNIPNNVDKPEAGGALKSVKALLGTAAKTAMAIVGVITILSLAGFEARLGKRDNQFKFLDLFQQRRDEEKGSGVECPPGKVPVVENGETRCVVKERVEVPFESVVSAPDVSYGCDVVIIFTEEEEGLVVKSWNLMKKDAAEWGLKFFLKIFEIAPSAQKIFPFLRDSNVPLEQNPKLKPHAKSVFVMTCEAALQLRKAGKVVIRESTLNKLGTVHSKYGVVDEHFEVTKYALLETIKEAVGEIWSPEMKKAWSVAYDHLVAAIKSHMNPQS</sequence>
<dbReference type="PROSITE" id="PS01033">
    <property type="entry name" value="GLOBIN"/>
    <property type="match status" value="1"/>
</dbReference>
<comment type="catalytic activity">
    <reaction evidence="7">
        <text>Fe(III)-heme b-[protein] + nitric oxide + H2O = Fe(II)-heme b-[protein] + nitrite + 2 H(+)</text>
        <dbReference type="Rhea" id="RHEA:77711"/>
        <dbReference type="Rhea" id="RHEA-COMP:18975"/>
        <dbReference type="Rhea" id="RHEA-COMP:18976"/>
        <dbReference type="ChEBI" id="CHEBI:15377"/>
        <dbReference type="ChEBI" id="CHEBI:15378"/>
        <dbReference type="ChEBI" id="CHEBI:16301"/>
        <dbReference type="ChEBI" id="CHEBI:16480"/>
        <dbReference type="ChEBI" id="CHEBI:55376"/>
        <dbReference type="ChEBI" id="CHEBI:60344"/>
    </reaction>
    <physiologicalReaction direction="right-to-left" evidence="7">
        <dbReference type="Rhea" id="RHEA:77713"/>
    </physiologicalReaction>
</comment>
<evidence type="ECO:0000256" key="4">
    <source>
        <dbReference type="ARBA" id="ARBA00022723"/>
    </source>
</evidence>
<keyword evidence="6 8" id="KW-0408">Iron</keyword>
<dbReference type="PANTHER" id="PTHR22924:SF39">
    <property type="entry name" value="NON-SYMBIOTIC HEMOGLOBIN 1"/>
    <property type="match status" value="1"/>
</dbReference>
<keyword evidence="4 8" id="KW-0479">Metal-binding</keyword>
<dbReference type="Gene3D" id="1.10.490.10">
    <property type="entry name" value="Globins"/>
    <property type="match status" value="1"/>
</dbReference>
<dbReference type="InterPro" id="IPR001032">
    <property type="entry name" value="Leghaemoglobin-like"/>
</dbReference>
<evidence type="ECO:0000259" key="10">
    <source>
        <dbReference type="PROSITE" id="PS01033"/>
    </source>
</evidence>
<feature type="domain" description="Globin" evidence="10">
    <location>
        <begin position="297"/>
        <end position="446"/>
    </location>
</feature>
<comment type="similarity">
    <text evidence="2 8">Belongs to the plant globin family.</text>
</comment>
<organism evidence="11 12">
    <name type="scientific">Salvia divinorum</name>
    <name type="common">Maria pastora</name>
    <name type="synonym">Diviner's sage</name>
    <dbReference type="NCBI Taxonomy" id="28513"/>
    <lineage>
        <taxon>Eukaryota</taxon>
        <taxon>Viridiplantae</taxon>
        <taxon>Streptophyta</taxon>
        <taxon>Embryophyta</taxon>
        <taxon>Tracheophyta</taxon>
        <taxon>Spermatophyta</taxon>
        <taxon>Magnoliopsida</taxon>
        <taxon>eudicotyledons</taxon>
        <taxon>Gunneridae</taxon>
        <taxon>Pentapetalae</taxon>
        <taxon>asterids</taxon>
        <taxon>lamiids</taxon>
        <taxon>Lamiales</taxon>
        <taxon>Lamiaceae</taxon>
        <taxon>Nepetoideae</taxon>
        <taxon>Mentheae</taxon>
        <taxon>Salviinae</taxon>
        <taxon>Salvia</taxon>
        <taxon>Salvia subgen. Calosphace</taxon>
    </lineage>
</organism>
<keyword evidence="3 8" id="KW-0349">Heme</keyword>
<dbReference type="Proteomes" id="UP001567538">
    <property type="component" value="Unassembled WGS sequence"/>
</dbReference>
<dbReference type="AlphaFoldDB" id="A0ABD1HCP9"/>
<comment type="cofactor">
    <cofactor evidence="1">
        <name>heme b</name>
        <dbReference type="ChEBI" id="CHEBI:60344"/>
    </cofactor>
</comment>
<dbReference type="Pfam" id="PF00042">
    <property type="entry name" value="Globin"/>
    <property type="match status" value="1"/>
</dbReference>
<comment type="caution">
    <text evidence="11">The sequence shown here is derived from an EMBL/GenBank/DDBJ whole genome shotgun (WGS) entry which is preliminary data.</text>
</comment>
<keyword evidence="12" id="KW-1185">Reference proteome</keyword>